<name>A0A1Z4M2T2_9CYAN</name>
<feature type="region of interest" description="Disordered" evidence="1">
    <location>
        <begin position="1"/>
        <end position="31"/>
    </location>
</feature>
<feature type="transmembrane region" description="Helical" evidence="2">
    <location>
        <begin position="41"/>
        <end position="66"/>
    </location>
</feature>
<gene>
    <name evidence="3" type="ORF">NIES267_73040</name>
</gene>
<organism evidence="3 4">
    <name type="scientific">Calothrix parasitica NIES-267</name>
    <dbReference type="NCBI Taxonomy" id="1973488"/>
    <lineage>
        <taxon>Bacteria</taxon>
        <taxon>Bacillati</taxon>
        <taxon>Cyanobacteriota</taxon>
        <taxon>Cyanophyceae</taxon>
        <taxon>Nostocales</taxon>
        <taxon>Calotrichaceae</taxon>
        <taxon>Calothrix</taxon>
    </lineage>
</organism>
<dbReference type="EMBL" id="AP018228">
    <property type="protein sequence ID" value="BAY87780.1"/>
    <property type="molecule type" value="Genomic_DNA"/>
</dbReference>
<keyword evidence="2" id="KW-0472">Membrane</keyword>
<proteinExistence type="predicted"/>
<protein>
    <submittedName>
        <fullName evidence="3">Uncharacterized protein</fullName>
    </submittedName>
</protein>
<geneLocation type="plasmid" evidence="4">
    <name>Plasmid1 dna</name>
</geneLocation>
<keyword evidence="4" id="KW-1185">Reference proteome</keyword>
<dbReference type="AlphaFoldDB" id="A0A1Z4M2T2"/>
<keyword evidence="3" id="KW-0614">Plasmid</keyword>
<dbReference type="Proteomes" id="UP000218418">
    <property type="component" value="Plasmid plasmid1"/>
</dbReference>
<evidence type="ECO:0000313" key="4">
    <source>
        <dbReference type="Proteomes" id="UP000218418"/>
    </source>
</evidence>
<evidence type="ECO:0000256" key="1">
    <source>
        <dbReference type="SAM" id="MobiDB-lite"/>
    </source>
</evidence>
<accession>A0A1Z4M2T2</accession>
<keyword evidence="2" id="KW-0812">Transmembrane</keyword>
<feature type="compositionally biased region" description="Low complexity" evidence="1">
    <location>
        <begin position="17"/>
        <end position="29"/>
    </location>
</feature>
<sequence>MPSGHAPLTSSSMKEYSPPASSASPASPALSNQKGLKPYRLSLWGIVVSIPVLVTLSPAIASIPIVKTIKQSQVSGKDGKLHTINVWRGHGVSLSFYKLKETIKRVWIDDPSKVLVDSDGCLQGIDNDCESSGAGLLHLRRINQLDIKGIPKTQATHLTVITESRTGRNSYHFRVFPANDNPKYSQITIVPDAKSKPLKPIQKNPDINVKYIGQGIDKALRNGLVARDDELYKRVHNLLQALRRGENLQLAAFKSGVSMRLIRKLQKLGRNSTTFPITQR</sequence>
<reference evidence="3 4" key="1">
    <citation type="submission" date="2017-06" db="EMBL/GenBank/DDBJ databases">
        <title>Genome sequencing of cyanobaciteial culture collection at National Institute for Environmental Studies (NIES).</title>
        <authorList>
            <person name="Hirose Y."/>
            <person name="Shimura Y."/>
            <person name="Fujisawa T."/>
            <person name="Nakamura Y."/>
            <person name="Kawachi M."/>
        </authorList>
    </citation>
    <scope>NUCLEOTIDE SEQUENCE [LARGE SCALE GENOMIC DNA]</scope>
    <source>
        <strain evidence="3 4">NIES-267</strain>
        <plasmid evidence="4">Plasmid1 dna</plasmid>
    </source>
</reference>
<keyword evidence="2" id="KW-1133">Transmembrane helix</keyword>
<evidence type="ECO:0000313" key="3">
    <source>
        <dbReference type="EMBL" id="BAY87780.1"/>
    </source>
</evidence>
<evidence type="ECO:0000256" key="2">
    <source>
        <dbReference type="SAM" id="Phobius"/>
    </source>
</evidence>